<dbReference type="GO" id="GO:0010181">
    <property type="term" value="F:FMN binding"/>
    <property type="evidence" value="ECO:0007669"/>
    <property type="project" value="InterPro"/>
</dbReference>
<dbReference type="RefSeq" id="WP_072009946.1">
    <property type="nucleotide sequence ID" value="NZ_JMPJ01000076.1"/>
</dbReference>
<dbReference type="EMBL" id="JMPJ01000076">
    <property type="protein sequence ID" value="KFC77232.1"/>
    <property type="molecule type" value="Genomic_DNA"/>
</dbReference>
<dbReference type="OrthoDB" id="8523426at2"/>
<evidence type="ECO:0000313" key="5">
    <source>
        <dbReference type="Proteomes" id="UP000028640"/>
    </source>
</evidence>
<dbReference type="Proteomes" id="UP000028640">
    <property type="component" value="Unassembled WGS sequence"/>
</dbReference>
<protein>
    <submittedName>
        <fullName evidence="4">Putative NADH-dependent flavin oxidoreductase</fullName>
        <ecNumber evidence="4">1.-.-.-</ecNumber>
    </submittedName>
</protein>
<gene>
    <name evidence="4" type="ORF">GEAM_4358</name>
</gene>
<evidence type="ECO:0000256" key="1">
    <source>
        <dbReference type="ARBA" id="ARBA00022630"/>
    </source>
</evidence>
<dbReference type="InterPro" id="IPR013785">
    <property type="entry name" value="Aldolase_TIM"/>
</dbReference>
<dbReference type="PANTHER" id="PTHR43656">
    <property type="entry name" value="BINDING OXIDOREDUCTASE, PUTATIVE (AFU_ORTHOLOGUE AFUA_2G08260)-RELATED"/>
    <property type="match status" value="1"/>
</dbReference>
<dbReference type="STRING" id="910964.GEAM_4358"/>
<dbReference type="eggNOG" id="COG1902">
    <property type="taxonomic scope" value="Bacteria"/>
</dbReference>
<sequence>MDNTIFTPLNFSRGPALKNRILLAPLTTEQSNEDGTASQDDFDWIETCARAGYSMVMTCAAHVMENGKAFNKQLGIYEDKHEPGLRKIADIIRAHGGVSSVQLHHAGMRAQFNGDKQNLGPSDIEEYNTRAMTLSEVEELREAYISAALRAERTGFDGVELHGAFGWVLTQFLSPTLNRRTDRYGGSIDNRVRLIFEIINGIRERCRPDFQIGVRLSFERYGQTFEDIYHICQMLVDKQQIDFLDLVPWDVQKTVESGPFEGQKMLEVFSRLGGTSVKIGTSGKVMNVPTLMSVFEYGLDFIMIGRSAILNKDFINQIKINPDYISPQTPVTKQHLKQQGLGDAFIKYLDNWKGFVE</sequence>
<dbReference type="GO" id="GO:0016491">
    <property type="term" value="F:oxidoreductase activity"/>
    <property type="evidence" value="ECO:0007669"/>
    <property type="project" value="UniProtKB-KW"/>
</dbReference>
<feature type="domain" description="NADH:flavin oxidoreductase/NADH oxidase N-terminal" evidence="3">
    <location>
        <begin position="5"/>
        <end position="319"/>
    </location>
</feature>
<dbReference type="Pfam" id="PF00724">
    <property type="entry name" value="Oxidored_FMN"/>
    <property type="match status" value="1"/>
</dbReference>
<dbReference type="InterPro" id="IPR001155">
    <property type="entry name" value="OxRdtase_FMN_N"/>
</dbReference>
<accession>A0A085G0I7</accession>
<dbReference type="GeneID" id="78382251"/>
<dbReference type="PANTHER" id="PTHR43656:SF2">
    <property type="entry name" value="BINDING OXIDOREDUCTASE, PUTATIVE (AFU_ORTHOLOGUE AFUA_2G08260)-RELATED"/>
    <property type="match status" value="1"/>
</dbReference>
<proteinExistence type="predicted"/>
<dbReference type="AlphaFoldDB" id="A0A085G0I7"/>
<evidence type="ECO:0000313" key="4">
    <source>
        <dbReference type="EMBL" id="KFC77232.1"/>
    </source>
</evidence>
<keyword evidence="5" id="KW-1185">Reference proteome</keyword>
<dbReference type="InterPro" id="IPR051799">
    <property type="entry name" value="NADH_flavin_oxidoreductase"/>
</dbReference>
<evidence type="ECO:0000259" key="3">
    <source>
        <dbReference type="Pfam" id="PF00724"/>
    </source>
</evidence>
<dbReference type="Gene3D" id="3.20.20.70">
    <property type="entry name" value="Aldolase class I"/>
    <property type="match status" value="1"/>
</dbReference>
<keyword evidence="2 4" id="KW-0560">Oxidoreductase</keyword>
<dbReference type="CDD" id="cd02803">
    <property type="entry name" value="OYE_like_FMN_family"/>
    <property type="match status" value="1"/>
</dbReference>
<organism evidence="4 5">
    <name type="scientific">Ewingella americana (strain ATCC 33852 / DSM 4580 / CCUG 14506 / JCM 5911 / LMG 7869 / NCTC 12157 / CDC 1468-78)</name>
    <dbReference type="NCBI Taxonomy" id="910964"/>
    <lineage>
        <taxon>Bacteria</taxon>
        <taxon>Pseudomonadati</taxon>
        <taxon>Pseudomonadota</taxon>
        <taxon>Gammaproteobacteria</taxon>
        <taxon>Enterobacterales</taxon>
        <taxon>Yersiniaceae</taxon>
        <taxon>Ewingella</taxon>
    </lineage>
</organism>
<keyword evidence="1" id="KW-0285">Flavoprotein</keyword>
<dbReference type="EC" id="1.-.-.-" evidence="4"/>
<dbReference type="SUPFAM" id="SSF51395">
    <property type="entry name" value="FMN-linked oxidoreductases"/>
    <property type="match status" value="1"/>
</dbReference>
<comment type="caution">
    <text evidence="4">The sequence shown here is derived from an EMBL/GenBank/DDBJ whole genome shotgun (WGS) entry which is preliminary data.</text>
</comment>
<name>A0A085G0I7_EWIA3</name>
<evidence type="ECO:0000256" key="2">
    <source>
        <dbReference type="ARBA" id="ARBA00023002"/>
    </source>
</evidence>
<reference evidence="4 5" key="1">
    <citation type="submission" date="2014-05" db="EMBL/GenBank/DDBJ databases">
        <title>ATOL: Assembling a taxonomically balanced genome-scale reconstruction of the evolutionary history of the Enterobacteriaceae.</title>
        <authorList>
            <person name="Plunkett G.III."/>
            <person name="Neeno-Eckwall E.C."/>
            <person name="Glasner J.D."/>
            <person name="Perna N.T."/>
        </authorList>
    </citation>
    <scope>NUCLEOTIDE SEQUENCE [LARGE SCALE GENOMIC DNA]</scope>
    <source>
        <strain evidence="4 5">ATCC 33852</strain>
    </source>
</reference>